<dbReference type="Gene3D" id="2.60.210.10">
    <property type="entry name" value="Apoptosis, Tumor Necrosis Factor Receptor Associated Protein 2, Chain A"/>
    <property type="match status" value="1"/>
</dbReference>
<evidence type="ECO:0000259" key="4">
    <source>
        <dbReference type="PROSITE" id="PS50144"/>
    </source>
</evidence>
<dbReference type="Gramene" id="TraesARI3A03G01492730.1">
    <property type="protein sequence ID" value="TraesARI3A03G01492730.1.CDS1"/>
    <property type="gene ID" value="TraesARI3A03G01492730"/>
</dbReference>
<keyword evidence="6" id="KW-1185">Reference proteome</keyword>
<dbReference type="InterPro" id="IPR008974">
    <property type="entry name" value="TRAF-like"/>
</dbReference>
<dbReference type="Gramene" id="TraesPARA_EIv1.0_0857640.1">
    <property type="protein sequence ID" value="TraesPARA_EIv1.0_0857640.1.CDS1"/>
    <property type="gene ID" value="TraesPARA_EIv1.0_0857640"/>
</dbReference>
<dbReference type="OrthoDB" id="6359816at2759"/>
<accession>A0A3B6EN17</accession>
<dbReference type="Proteomes" id="UP000019116">
    <property type="component" value="Chromosome 3A"/>
</dbReference>
<dbReference type="Gramene" id="TraesLAC3A03G01415180.1">
    <property type="protein sequence ID" value="TraesLAC3A03G01415180.1.CDS1"/>
    <property type="gene ID" value="TraesLAC3A03G01415180"/>
</dbReference>
<dbReference type="InterPro" id="IPR056423">
    <property type="entry name" value="BACK_BPM_SPOP"/>
</dbReference>
<evidence type="ECO:0000256" key="2">
    <source>
        <dbReference type="ARBA" id="ARBA00010846"/>
    </source>
</evidence>
<dbReference type="Gramene" id="TraesMAC3A03G01469340.1">
    <property type="protein sequence ID" value="TraesMAC3A03G01469340.1.CDS1"/>
    <property type="gene ID" value="TraesMAC3A03G01469340"/>
</dbReference>
<dbReference type="Gramene" id="TraesCS3A03G0909200.1">
    <property type="protein sequence ID" value="TraesCS3A03G0909200.1.CDS1"/>
    <property type="gene ID" value="TraesCS3A03G0909200"/>
</dbReference>
<evidence type="ECO:0008006" key="7">
    <source>
        <dbReference type="Google" id="ProtNLM"/>
    </source>
</evidence>
<dbReference type="SMART" id="SM00061">
    <property type="entry name" value="MATH"/>
    <property type="match status" value="1"/>
</dbReference>
<dbReference type="EnsemblPlants" id="TraesCS3A02G385000.1">
    <property type="protein sequence ID" value="TraesCS3A02G385000.1.cds1"/>
    <property type="gene ID" value="TraesCS3A02G385000"/>
</dbReference>
<dbReference type="Gene3D" id="1.25.40.420">
    <property type="match status" value="1"/>
</dbReference>
<dbReference type="Gramene" id="TraesCS3A02G385000.1">
    <property type="protein sequence ID" value="TraesCS3A02G385000.1.cds1"/>
    <property type="gene ID" value="TraesCS3A02G385000"/>
</dbReference>
<dbReference type="Gramene" id="TraesNOR3A03G01492110.1">
    <property type="protein sequence ID" value="TraesNOR3A03G01492110.1.CDS1"/>
    <property type="gene ID" value="TraesNOR3A03G01492110"/>
</dbReference>
<feature type="domain" description="BTB" evidence="3">
    <location>
        <begin position="185"/>
        <end position="253"/>
    </location>
</feature>
<dbReference type="InterPro" id="IPR011333">
    <property type="entry name" value="SKP1/BTB/POZ_sf"/>
</dbReference>
<dbReference type="PROSITE" id="PS50097">
    <property type="entry name" value="BTB"/>
    <property type="match status" value="1"/>
</dbReference>
<evidence type="ECO:0000313" key="5">
    <source>
        <dbReference type="EnsemblPlants" id="TraesCS3A02G385000.1.cds1"/>
    </source>
</evidence>
<sequence length="362" mass="40137">MSFAGVSLVGDGEAVGHAINVSAASGYHLLVVNRYSHIKATTPIGTKVVSLPFTVGGHRWRISCYPNGDRPECADYVSLYFRLDENAVEGLKVQFGFSFIDELEKQDSTYIHAKRADNFSNCHPSWGYKNFMKRDALEKSKHLRDDCFTIRCDVAIATTVDLFIKVLPSSIKQHISDLFLSKEGTDVTFMVSGQKFAAHRCVLAARSVVFKAELLGSMKEGTVASVVDVEDMEAKVFRALLDFIYTDSLPEMEIDMGDEQGEAQEALWLQHLLAAADKYDLQRLNGLCEEKLCEHIDVSSVTTILTLAEQHNCHGLKEVCFEFIKTPANLKEITVIAAADGLEDITRTCPSLLKELISKLAS</sequence>
<dbReference type="CDD" id="cd00121">
    <property type="entry name" value="MATH"/>
    <property type="match status" value="1"/>
</dbReference>
<feature type="domain" description="MATH" evidence="4">
    <location>
        <begin position="25"/>
        <end position="154"/>
    </location>
</feature>
<dbReference type="Gramene" id="TraesROB_scaffold_089626_01G000400.1">
    <property type="protein sequence ID" value="TraesROB_scaffold_089626_01G000400.1"/>
    <property type="gene ID" value="TraesROB_scaffold_089626_01G000400"/>
</dbReference>
<reference evidence="5" key="2">
    <citation type="submission" date="2018-10" db="UniProtKB">
        <authorList>
            <consortium name="EnsemblPlants"/>
        </authorList>
    </citation>
    <scope>IDENTIFICATION</scope>
</reference>
<protein>
    <recommendedName>
        <fullName evidence="7">BTB domain-containing protein</fullName>
    </recommendedName>
</protein>
<dbReference type="SMR" id="A0A3B6EN17"/>
<evidence type="ECO:0000256" key="1">
    <source>
        <dbReference type="ARBA" id="ARBA00004906"/>
    </source>
</evidence>
<comment type="similarity">
    <text evidence="2">Belongs to the Tdpoz family.</text>
</comment>
<comment type="pathway">
    <text evidence="1">Protein modification; protein ubiquitination.</text>
</comment>
<dbReference type="SUPFAM" id="SSF49599">
    <property type="entry name" value="TRAF domain-like"/>
    <property type="match status" value="1"/>
</dbReference>
<dbReference type="CDD" id="cd18280">
    <property type="entry name" value="BTB_POZ_BPM_plant"/>
    <property type="match status" value="1"/>
</dbReference>
<dbReference type="Gramene" id="TraesCAD_scaffold_171305_01G000100.1">
    <property type="protein sequence ID" value="TraesCAD_scaffold_171305_01G000100.1"/>
    <property type="gene ID" value="TraesCAD_scaffold_171305_01G000100"/>
</dbReference>
<dbReference type="InterPro" id="IPR002083">
    <property type="entry name" value="MATH/TRAF_dom"/>
</dbReference>
<reference evidence="5" key="1">
    <citation type="submission" date="2018-08" db="EMBL/GenBank/DDBJ databases">
        <authorList>
            <person name="Rossello M."/>
        </authorList>
    </citation>
    <scope>NUCLEOTIDE SEQUENCE [LARGE SCALE GENOMIC DNA]</scope>
    <source>
        <strain evidence="5">cv. Chinese Spring</strain>
    </source>
</reference>
<dbReference type="AlphaFoldDB" id="A0A3B6EN17"/>
<dbReference type="SUPFAM" id="SSF54695">
    <property type="entry name" value="POZ domain"/>
    <property type="match status" value="1"/>
</dbReference>
<dbReference type="Gene3D" id="3.30.710.10">
    <property type="entry name" value="Potassium Channel Kv1.1, Chain A"/>
    <property type="match status" value="1"/>
</dbReference>
<dbReference type="Gramene" id="TraesJUL3A03G01483630.1">
    <property type="protein sequence ID" value="TraesJUL3A03G01483630.1.CDS1"/>
    <property type="gene ID" value="TraesJUL3A03G01483630"/>
</dbReference>
<dbReference type="Gramene" id="TraesJAG3A03G01479980.1">
    <property type="protein sequence ID" value="TraesJAG3A03G01479980.1.CDS1"/>
    <property type="gene ID" value="TraesJAG3A03G01479980"/>
</dbReference>
<organism evidence="5">
    <name type="scientific">Triticum aestivum</name>
    <name type="common">Wheat</name>
    <dbReference type="NCBI Taxonomy" id="4565"/>
    <lineage>
        <taxon>Eukaryota</taxon>
        <taxon>Viridiplantae</taxon>
        <taxon>Streptophyta</taxon>
        <taxon>Embryophyta</taxon>
        <taxon>Tracheophyta</taxon>
        <taxon>Spermatophyta</taxon>
        <taxon>Magnoliopsida</taxon>
        <taxon>Liliopsida</taxon>
        <taxon>Poales</taxon>
        <taxon>Poaceae</taxon>
        <taxon>BOP clade</taxon>
        <taxon>Pooideae</taxon>
        <taxon>Triticodae</taxon>
        <taxon>Triticeae</taxon>
        <taxon>Triticinae</taxon>
        <taxon>Triticum</taxon>
    </lineage>
</organism>
<dbReference type="GO" id="GO:0016567">
    <property type="term" value="P:protein ubiquitination"/>
    <property type="evidence" value="ECO:0007669"/>
    <property type="project" value="InterPro"/>
</dbReference>
<evidence type="ECO:0000259" key="3">
    <source>
        <dbReference type="PROSITE" id="PS50097"/>
    </source>
</evidence>
<dbReference type="InterPro" id="IPR045005">
    <property type="entry name" value="BPM1-6"/>
</dbReference>
<evidence type="ECO:0000313" key="6">
    <source>
        <dbReference type="Proteomes" id="UP000019116"/>
    </source>
</evidence>
<dbReference type="Gramene" id="TraesKAR3A01G0390010.1">
    <property type="protein sequence ID" value="cds.TraesKAR3A01G0390010.1"/>
    <property type="gene ID" value="TraesKAR3A01G0390010"/>
</dbReference>
<name>A0A3B6EN17_WHEAT</name>
<dbReference type="SMART" id="SM00225">
    <property type="entry name" value="BTB"/>
    <property type="match status" value="1"/>
</dbReference>
<dbReference type="Pfam" id="PF24570">
    <property type="entry name" value="BACK_BPM_SPOP"/>
    <property type="match status" value="1"/>
</dbReference>
<dbReference type="STRING" id="4565.A0A3B6EN17"/>
<dbReference type="Pfam" id="PF00651">
    <property type="entry name" value="BTB"/>
    <property type="match status" value="1"/>
</dbReference>
<dbReference type="Gramene" id="TraesWEE_scaffold_096912_01G000100.1">
    <property type="protein sequence ID" value="TraesWEE_scaffold_096912_01G000100.1"/>
    <property type="gene ID" value="TraesWEE_scaffold_096912_01G000100"/>
</dbReference>
<dbReference type="InterPro" id="IPR000210">
    <property type="entry name" value="BTB/POZ_dom"/>
</dbReference>
<proteinExistence type="inferred from homology"/>
<dbReference type="PANTHER" id="PTHR26379">
    <property type="entry name" value="BTB/POZ AND MATH DOMAIN-CONTAINING PROTEIN 1"/>
    <property type="match status" value="1"/>
</dbReference>
<dbReference type="Gramene" id="TraesLDM3A03G01471730.1">
    <property type="protein sequence ID" value="TraesLDM3A03G01471730.1.CDS1"/>
    <property type="gene ID" value="TraesLDM3A03G01471730"/>
</dbReference>
<dbReference type="Pfam" id="PF22486">
    <property type="entry name" value="MATH_2"/>
    <property type="match status" value="1"/>
</dbReference>
<dbReference type="Gramene" id="TraesSYM3A03G01493990.1">
    <property type="protein sequence ID" value="TraesSYM3A03G01493990.1.CDS1"/>
    <property type="gene ID" value="TraesSYM3A03G01493990"/>
</dbReference>
<dbReference type="Gramene" id="TraesCLE_scaffold_040460_01G000400.1">
    <property type="protein sequence ID" value="TraesCLE_scaffold_040460_01G000400.1"/>
    <property type="gene ID" value="TraesCLE_scaffold_040460_01G000400"/>
</dbReference>
<dbReference type="PROSITE" id="PS50144">
    <property type="entry name" value="MATH"/>
    <property type="match status" value="1"/>
</dbReference>
<dbReference type="Gramene" id="TraesSTA3A03G01462790.1">
    <property type="protein sequence ID" value="TraesSTA3A03G01462790.1.CDS1"/>
    <property type="gene ID" value="TraesSTA3A03G01462790"/>
</dbReference>
<dbReference type="PANTHER" id="PTHR26379:SF522">
    <property type="entry name" value="(BREAD WHEAT) HYPOTHETICAL PROTEIN"/>
    <property type="match status" value="1"/>
</dbReference>